<evidence type="ECO:0000313" key="2">
    <source>
        <dbReference type="Proteomes" id="UP001237642"/>
    </source>
</evidence>
<dbReference type="Proteomes" id="UP001237642">
    <property type="component" value="Unassembled WGS sequence"/>
</dbReference>
<dbReference type="AlphaFoldDB" id="A0AAD8INW9"/>
<comment type="caution">
    <text evidence="1">The sequence shown here is derived from an EMBL/GenBank/DDBJ whole genome shotgun (WGS) entry which is preliminary data.</text>
</comment>
<sequence length="181" mass="20777">MDMLLHWVQAICESCDCMVDNFASMVVGRAMWCLLDYYFRSDNHLPCSSKISNGMYEEHTKTSEEASIIYAYHDDCPSDWTDSSDSEILTETMTEEEAQTQKEKILVEAKKEQPFSHDPHWNYDLLKQIFYLDSPDSLAYSNLILDSKTEEENKVKLDEYNSSRAPIAEVNSIVDISKGCG</sequence>
<gene>
    <name evidence="1" type="ORF">POM88_016406</name>
</gene>
<name>A0AAD8INW9_9APIA</name>
<accession>A0AAD8INW9</accession>
<keyword evidence="2" id="KW-1185">Reference proteome</keyword>
<dbReference type="EMBL" id="JAUIZM010000004">
    <property type="protein sequence ID" value="KAK1388228.1"/>
    <property type="molecule type" value="Genomic_DNA"/>
</dbReference>
<evidence type="ECO:0000313" key="1">
    <source>
        <dbReference type="EMBL" id="KAK1388228.1"/>
    </source>
</evidence>
<reference evidence="1" key="2">
    <citation type="submission" date="2023-05" db="EMBL/GenBank/DDBJ databases">
        <authorList>
            <person name="Schelkunov M.I."/>
        </authorList>
    </citation>
    <scope>NUCLEOTIDE SEQUENCE</scope>
    <source>
        <strain evidence="1">Hsosn_3</strain>
        <tissue evidence="1">Leaf</tissue>
    </source>
</reference>
<organism evidence="1 2">
    <name type="scientific">Heracleum sosnowskyi</name>
    <dbReference type="NCBI Taxonomy" id="360622"/>
    <lineage>
        <taxon>Eukaryota</taxon>
        <taxon>Viridiplantae</taxon>
        <taxon>Streptophyta</taxon>
        <taxon>Embryophyta</taxon>
        <taxon>Tracheophyta</taxon>
        <taxon>Spermatophyta</taxon>
        <taxon>Magnoliopsida</taxon>
        <taxon>eudicotyledons</taxon>
        <taxon>Gunneridae</taxon>
        <taxon>Pentapetalae</taxon>
        <taxon>asterids</taxon>
        <taxon>campanulids</taxon>
        <taxon>Apiales</taxon>
        <taxon>Apiaceae</taxon>
        <taxon>Apioideae</taxon>
        <taxon>apioid superclade</taxon>
        <taxon>Tordylieae</taxon>
        <taxon>Tordyliinae</taxon>
        <taxon>Heracleum</taxon>
    </lineage>
</organism>
<protein>
    <submittedName>
        <fullName evidence="1">Uncharacterized protein</fullName>
    </submittedName>
</protein>
<proteinExistence type="predicted"/>
<reference evidence="1" key="1">
    <citation type="submission" date="2023-02" db="EMBL/GenBank/DDBJ databases">
        <title>Genome of toxic invasive species Heracleum sosnowskyi carries increased number of genes despite the absence of recent whole-genome duplications.</title>
        <authorList>
            <person name="Schelkunov M."/>
            <person name="Shtratnikova V."/>
            <person name="Makarenko M."/>
            <person name="Klepikova A."/>
            <person name="Omelchenko D."/>
            <person name="Novikova G."/>
            <person name="Obukhova E."/>
            <person name="Bogdanov V."/>
            <person name="Penin A."/>
            <person name="Logacheva M."/>
        </authorList>
    </citation>
    <scope>NUCLEOTIDE SEQUENCE</scope>
    <source>
        <strain evidence="1">Hsosn_3</strain>
        <tissue evidence="1">Leaf</tissue>
    </source>
</reference>